<dbReference type="Proteomes" id="UP000263595">
    <property type="component" value="Unassembled WGS sequence"/>
</dbReference>
<organism evidence="1 2">
    <name type="scientific">Pseudomonas reidholzensis</name>
    <dbReference type="NCBI Taxonomy" id="1785162"/>
    <lineage>
        <taxon>Bacteria</taxon>
        <taxon>Pseudomonadati</taxon>
        <taxon>Pseudomonadota</taxon>
        <taxon>Gammaproteobacteria</taxon>
        <taxon>Pseudomonadales</taxon>
        <taxon>Pseudomonadaceae</taxon>
        <taxon>Pseudomonas</taxon>
    </lineage>
</organism>
<reference evidence="2" key="1">
    <citation type="submission" date="2018-08" db="EMBL/GenBank/DDBJ databases">
        <authorList>
            <person name="Blom J."/>
        </authorList>
    </citation>
    <scope>NUCLEOTIDE SEQUENCE [LARGE SCALE GENOMIC DNA]</scope>
    <source>
        <strain evidence="2">CCOS 865</strain>
    </source>
</reference>
<protein>
    <submittedName>
        <fullName evidence="1">Uncharacterized protein</fullName>
    </submittedName>
</protein>
<accession>A0A383RR59</accession>
<keyword evidence="2" id="KW-1185">Reference proteome</keyword>
<name>A0A383RR59_9PSED</name>
<evidence type="ECO:0000313" key="2">
    <source>
        <dbReference type="Proteomes" id="UP000263595"/>
    </source>
</evidence>
<sequence>MTKQIYTPTTRAPQGMQPMLRPSMSVICDVCSKARSKGNHDRCSKVRQAAGFIISRRTAA</sequence>
<evidence type="ECO:0000313" key="1">
    <source>
        <dbReference type="EMBL" id="SYX89550.1"/>
    </source>
</evidence>
<dbReference type="AlphaFoldDB" id="A0A383RR59"/>
<dbReference type="EMBL" id="UNOZ01000013">
    <property type="protein sequence ID" value="SYX89550.1"/>
    <property type="molecule type" value="Genomic_DNA"/>
</dbReference>
<proteinExistence type="predicted"/>
<dbReference type="OrthoDB" id="6959345at2"/>
<gene>
    <name evidence="1" type="ORF">CCOS865_01804</name>
</gene>